<keyword evidence="1" id="KW-0732">Signal</keyword>
<protein>
    <recommendedName>
        <fullName evidence="4">DUF2844 domain-containing protein</fullName>
    </recommendedName>
</protein>
<keyword evidence="3" id="KW-1185">Reference proteome</keyword>
<dbReference type="RefSeq" id="WP_084091979.1">
    <property type="nucleotide sequence ID" value="NZ_FWXD01000021.1"/>
</dbReference>
<dbReference type="STRING" id="1121001.SAMN02745857_03178"/>
<reference evidence="2 3" key="1">
    <citation type="submission" date="2017-04" db="EMBL/GenBank/DDBJ databases">
        <authorList>
            <person name="Afonso C.L."/>
            <person name="Miller P.J."/>
            <person name="Scott M.A."/>
            <person name="Spackman E."/>
            <person name="Goraichik I."/>
            <person name="Dimitrov K.M."/>
            <person name="Suarez D.L."/>
            <person name="Swayne D.E."/>
        </authorList>
    </citation>
    <scope>NUCLEOTIDE SEQUENCE [LARGE SCALE GENOMIC DNA]</scope>
    <source>
        <strain evidence="2 3">DSM 23236</strain>
    </source>
</reference>
<organism evidence="2 3">
    <name type="scientific">Andreprevotia lacus DSM 23236</name>
    <dbReference type="NCBI Taxonomy" id="1121001"/>
    <lineage>
        <taxon>Bacteria</taxon>
        <taxon>Pseudomonadati</taxon>
        <taxon>Pseudomonadota</taxon>
        <taxon>Betaproteobacteria</taxon>
        <taxon>Neisseriales</taxon>
        <taxon>Chitinibacteraceae</taxon>
        <taxon>Andreprevotia</taxon>
    </lineage>
</organism>
<evidence type="ECO:0008006" key="4">
    <source>
        <dbReference type="Google" id="ProtNLM"/>
    </source>
</evidence>
<name>A0A1W1XWM5_9NEIS</name>
<dbReference type="AlphaFoldDB" id="A0A1W1XWM5"/>
<accession>A0A1W1XWM5</accession>
<dbReference type="InterPro" id="IPR021267">
    <property type="entry name" value="DUF2844"/>
</dbReference>
<evidence type="ECO:0000313" key="3">
    <source>
        <dbReference type="Proteomes" id="UP000192761"/>
    </source>
</evidence>
<evidence type="ECO:0000313" key="2">
    <source>
        <dbReference type="EMBL" id="SMC28244.1"/>
    </source>
</evidence>
<sequence length="147" mass="14986">MGKGFRTGTIFLLLAAPGAWGALGAAPDLPVRPVAALSAGGLPSYTIHAAVDAAGVSVSEYVNAQGQVFAVSWQGPFRPDLPALLGSHASHYQAMASRALPRGLNAPAQGQDGDLVIHAGGHPKAFFGYAYLASLLPAGFDPAVLLR</sequence>
<dbReference type="Pfam" id="PF11005">
    <property type="entry name" value="DUF2844"/>
    <property type="match status" value="1"/>
</dbReference>
<dbReference type="Proteomes" id="UP000192761">
    <property type="component" value="Unassembled WGS sequence"/>
</dbReference>
<proteinExistence type="predicted"/>
<dbReference type="EMBL" id="FWXD01000021">
    <property type="protein sequence ID" value="SMC28244.1"/>
    <property type="molecule type" value="Genomic_DNA"/>
</dbReference>
<dbReference type="OrthoDB" id="7561239at2"/>
<evidence type="ECO:0000256" key="1">
    <source>
        <dbReference type="SAM" id="SignalP"/>
    </source>
</evidence>
<feature type="chain" id="PRO_5013048757" description="DUF2844 domain-containing protein" evidence="1">
    <location>
        <begin position="22"/>
        <end position="147"/>
    </location>
</feature>
<gene>
    <name evidence="2" type="ORF">SAMN02745857_03178</name>
</gene>
<feature type="signal peptide" evidence="1">
    <location>
        <begin position="1"/>
        <end position="21"/>
    </location>
</feature>